<evidence type="ECO:0000313" key="2">
    <source>
        <dbReference type="Proteomes" id="UP000827986"/>
    </source>
</evidence>
<organism evidence="1 2">
    <name type="scientific">Mauremys mutica</name>
    <name type="common">yellowpond turtle</name>
    <dbReference type="NCBI Taxonomy" id="74926"/>
    <lineage>
        <taxon>Eukaryota</taxon>
        <taxon>Metazoa</taxon>
        <taxon>Chordata</taxon>
        <taxon>Craniata</taxon>
        <taxon>Vertebrata</taxon>
        <taxon>Euteleostomi</taxon>
        <taxon>Archelosauria</taxon>
        <taxon>Testudinata</taxon>
        <taxon>Testudines</taxon>
        <taxon>Cryptodira</taxon>
        <taxon>Durocryptodira</taxon>
        <taxon>Testudinoidea</taxon>
        <taxon>Geoemydidae</taxon>
        <taxon>Geoemydinae</taxon>
        <taxon>Mauremys</taxon>
    </lineage>
</organism>
<dbReference type="EMBL" id="JAHDVG010000463">
    <property type="protein sequence ID" value="KAH1185768.1"/>
    <property type="molecule type" value="Genomic_DNA"/>
</dbReference>
<comment type="caution">
    <text evidence="1">The sequence shown here is derived from an EMBL/GenBank/DDBJ whole genome shotgun (WGS) entry which is preliminary data.</text>
</comment>
<protein>
    <submittedName>
        <fullName evidence="1">Uncharacterized protein</fullName>
    </submittedName>
</protein>
<dbReference type="AlphaFoldDB" id="A0A9D3XUT9"/>
<keyword evidence="2" id="KW-1185">Reference proteome</keyword>
<dbReference type="Proteomes" id="UP000827986">
    <property type="component" value="Unassembled WGS sequence"/>
</dbReference>
<gene>
    <name evidence="1" type="ORF">KIL84_018517</name>
</gene>
<reference evidence="1" key="1">
    <citation type="submission" date="2021-09" db="EMBL/GenBank/DDBJ databases">
        <title>The genome of Mauremys mutica provides insights into the evolution of semi-aquatic lifestyle.</title>
        <authorList>
            <person name="Gong S."/>
            <person name="Gao Y."/>
        </authorList>
    </citation>
    <scope>NUCLEOTIDE SEQUENCE</scope>
    <source>
        <strain evidence="1">MM-2020</strain>
        <tissue evidence="1">Muscle</tissue>
    </source>
</reference>
<sequence>MEEGKHDSLKYLADKGNRRDVTRLDDAFLEDTEALESIASNNEDEPGPPCFCSMPIQIVEEDTEDESYEEYRRRLGMKLTEPVPCRYVMQCLCFTQEHFAQGVTLINTVQINGDPDHIVKKMTTPEDACLQRYIDHLIFTKC</sequence>
<evidence type="ECO:0000313" key="1">
    <source>
        <dbReference type="EMBL" id="KAH1185768.1"/>
    </source>
</evidence>
<accession>A0A9D3XUT9</accession>
<proteinExistence type="predicted"/>
<name>A0A9D3XUT9_9SAUR</name>